<feature type="non-terminal residue" evidence="1">
    <location>
        <position position="169"/>
    </location>
</feature>
<comment type="caution">
    <text evidence="1">The sequence shown here is derived from an EMBL/GenBank/DDBJ whole genome shotgun (WGS) entry which is preliminary data.</text>
</comment>
<protein>
    <submittedName>
        <fullName evidence="1">Uncharacterized protein</fullName>
    </submittedName>
</protein>
<keyword evidence="2" id="KW-1185">Reference proteome</keyword>
<dbReference type="Proteomes" id="UP001302321">
    <property type="component" value="Unassembled WGS sequence"/>
</dbReference>
<name>A0AAN6VWV6_9PEZI</name>
<accession>A0AAN6VWV6</accession>
<sequence>DGQEEDEYVEPAIDLHIPERAQLAQIFCNQPNNLSSGELLELRVQAAELMVVLCGKRETVKRKRIRRRAQANIAVEESLGLDPFPLLPDRKQCPRCIGDEALSHGERTFKYSGPAVMYDHFYRKHGQQLGGVKQMSCNHPKCRGKALEFKHLNHFKNHVETVHGVKLRA</sequence>
<organism evidence="1 2">
    <name type="scientific">Triangularia setosa</name>
    <dbReference type="NCBI Taxonomy" id="2587417"/>
    <lineage>
        <taxon>Eukaryota</taxon>
        <taxon>Fungi</taxon>
        <taxon>Dikarya</taxon>
        <taxon>Ascomycota</taxon>
        <taxon>Pezizomycotina</taxon>
        <taxon>Sordariomycetes</taxon>
        <taxon>Sordariomycetidae</taxon>
        <taxon>Sordariales</taxon>
        <taxon>Podosporaceae</taxon>
        <taxon>Triangularia</taxon>
    </lineage>
</organism>
<gene>
    <name evidence="1" type="ORF">QBC36DRAFT_142535</name>
</gene>
<reference evidence="1" key="1">
    <citation type="journal article" date="2023" name="Mol. Phylogenet. Evol.">
        <title>Genome-scale phylogeny and comparative genomics of the fungal order Sordariales.</title>
        <authorList>
            <person name="Hensen N."/>
            <person name="Bonometti L."/>
            <person name="Westerberg I."/>
            <person name="Brannstrom I.O."/>
            <person name="Guillou S."/>
            <person name="Cros-Aarteil S."/>
            <person name="Calhoun S."/>
            <person name="Haridas S."/>
            <person name="Kuo A."/>
            <person name="Mondo S."/>
            <person name="Pangilinan J."/>
            <person name="Riley R."/>
            <person name="LaButti K."/>
            <person name="Andreopoulos B."/>
            <person name="Lipzen A."/>
            <person name="Chen C."/>
            <person name="Yan M."/>
            <person name="Daum C."/>
            <person name="Ng V."/>
            <person name="Clum A."/>
            <person name="Steindorff A."/>
            <person name="Ohm R.A."/>
            <person name="Martin F."/>
            <person name="Silar P."/>
            <person name="Natvig D.O."/>
            <person name="Lalanne C."/>
            <person name="Gautier V."/>
            <person name="Ament-Velasquez S.L."/>
            <person name="Kruys A."/>
            <person name="Hutchinson M.I."/>
            <person name="Powell A.J."/>
            <person name="Barry K."/>
            <person name="Miller A.N."/>
            <person name="Grigoriev I.V."/>
            <person name="Debuchy R."/>
            <person name="Gladieux P."/>
            <person name="Hiltunen Thoren M."/>
            <person name="Johannesson H."/>
        </authorList>
    </citation>
    <scope>NUCLEOTIDE SEQUENCE</scope>
    <source>
        <strain evidence="1">CBS 892.96</strain>
    </source>
</reference>
<reference evidence="1" key="2">
    <citation type="submission" date="2023-05" db="EMBL/GenBank/DDBJ databases">
        <authorList>
            <consortium name="Lawrence Berkeley National Laboratory"/>
            <person name="Steindorff A."/>
            <person name="Hensen N."/>
            <person name="Bonometti L."/>
            <person name="Westerberg I."/>
            <person name="Brannstrom I.O."/>
            <person name="Guillou S."/>
            <person name="Cros-Aarteil S."/>
            <person name="Calhoun S."/>
            <person name="Haridas S."/>
            <person name="Kuo A."/>
            <person name="Mondo S."/>
            <person name="Pangilinan J."/>
            <person name="Riley R."/>
            <person name="Labutti K."/>
            <person name="Andreopoulos B."/>
            <person name="Lipzen A."/>
            <person name="Chen C."/>
            <person name="Yanf M."/>
            <person name="Daum C."/>
            <person name="Ng V."/>
            <person name="Clum A."/>
            <person name="Ohm R."/>
            <person name="Martin F."/>
            <person name="Silar P."/>
            <person name="Natvig D."/>
            <person name="Lalanne C."/>
            <person name="Gautier V."/>
            <person name="Ament-Velasquez S.L."/>
            <person name="Kruys A."/>
            <person name="Hutchinson M.I."/>
            <person name="Powell A.J."/>
            <person name="Barry K."/>
            <person name="Miller A.N."/>
            <person name="Grigoriev I.V."/>
            <person name="Debuchy R."/>
            <person name="Gladieux P."/>
            <person name="Thoren M.H."/>
            <person name="Johannesson H."/>
        </authorList>
    </citation>
    <scope>NUCLEOTIDE SEQUENCE</scope>
    <source>
        <strain evidence="1">CBS 892.96</strain>
    </source>
</reference>
<evidence type="ECO:0000313" key="1">
    <source>
        <dbReference type="EMBL" id="KAK4170713.1"/>
    </source>
</evidence>
<feature type="non-terminal residue" evidence="1">
    <location>
        <position position="1"/>
    </location>
</feature>
<evidence type="ECO:0000313" key="2">
    <source>
        <dbReference type="Proteomes" id="UP001302321"/>
    </source>
</evidence>
<dbReference type="EMBL" id="MU866817">
    <property type="protein sequence ID" value="KAK4170713.1"/>
    <property type="molecule type" value="Genomic_DNA"/>
</dbReference>
<proteinExistence type="predicted"/>
<dbReference type="AlphaFoldDB" id="A0AAN6VWV6"/>